<dbReference type="InterPro" id="IPR003967">
    <property type="entry name" value="K_chnl_volt-dep_ERG"/>
</dbReference>
<evidence type="ECO:0000256" key="14">
    <source>
        <dbReference type="SAM" id="Phobius"/>
    </source>
</evidence>
<dbReference type="FunFam" id="1.10.1200.260:FF:000001">
    <property type="entry name" value="Potassium voltage-gated channel subfamily H member 7"/>
    <property type="match status" value="1"/>
</dbReference>
<dbReference type="OrthoDB" id="432483at2759"/>
<accession>A0A7R8CRT5</accession>
<evidence type="ECO:0000256" key="8">
    <source>
        <dbReference type="ARBA" id="ARBA00022958"/>
    </source>
</evidence>
<protein>
    <submittedName>
        <fullName evidence="15">KCNH2</fullName>
    </submittedName>
</protein>
<dbReference type="InterPro" id="IPR014710">
    <property type="entry name" value="RmlC-like_jellyroll"/>
</dbReference>
<dbReference type="GO" id="GO:0034702">
    <property type="term" value="C:monoatomic ion channel complex"/>
    <property type="evidence" value="ECO:0007669"/>
    <property type="project" value="UniProtKB-KW"/>
</dbReference>
<feature type="compositionally biased region" description="Basic residues" evidence="13">
    <location>
        <begin position="647"/>
        <end position="659"/>
    </location>
</feature>
<dbReference type="Proteomes" id="UP000675881">
    <property type="component" value="Chromosome 3"/>
</dbReference>
<dbReference type="InterPro" id="IPR003938">
    <property type="entry name" value="K_chnl_volt-dep_EAG/ELK/ERG"/>
</dbReference>
<name>A0A7R8CRT5_LEPSM</name>
<feature type="compositionally biased region" description="Basic and acidic residues" evidence="13">
    <location>
        <begin position="746"/>
        <end position="755"/>
    </location>
</feature>
<evidence type="ECO:0000256" key="9">
    <source>
        <dbReference type="ARBA" id="ARBA00022989"/>
    </source>
</evidence>
<feature type="region of interest" description="Disordered" evidence="13">
    <location>
        <begin position="624"/>
        <end position="668"/>
    </location>
</feature>
<dbReference type="CDD" id="cd00038">
    <property type="entry name" value="CAP_ED"/>
    <property type="match status" value="1"/>
</dbReference>
<dbReference type="EMBL" id="HG994582">
    <property type="protein sequence ID" value="CAF2905926.1"/>
    <property type="molecule type" value="Genomic_DNA"/>
</dbReference>
<feature type="transmembrane region" description="Helical" evidence="14">
    <location>
        <begin position="379"/>
        <end position="403"/>
    </location>
</feature>
<dbReference type="GO" id="GO:0005242">
    <property type="term" value="F:inward rectifier potassium channel activity"/>
    <property type="evidence" value="ECO:0007669"/>
    <property type="project" value="TreeGrafter"/>
</dbReference>
<keyword evidence="11 14" id="KW-0472">Membrane</keyword>
<dbReference type="AlphaFoldDB" id="A0A7R8CRT5"/>
<comment type="subcellular location">
    <subcellularLocation>
        <location evidence="1">Cell membrane</location>
        <topology evidence="1">Multi-pass membrane protein</topology>
    </subcellularLocation>
</comment>
<keyword evidence="3" id="KW-1003">Cell membrane</keyword>
<keyword evidence="8" id="KW-0630">Potassium</keyword>
<dbReference type="Pfam" id="PF00027">
    <property type="entry name" value="cNMP_binding"/>
    <property type="match status" value="1"/>
</dbReference>
<dbReference type="FunFam" id="2.60.120.10:FF:000011">
    <property type="entry name" value="Potassium channel, voltage-gated eag-related subfamily H, member 7"/>
    <property type="match status" value="1"/>
</dbReference>
<evidence type="ECO:0000256" key="7">
    <source>
        <dbReference type="ARBA" id="ARBA00022882"/>
    </source>
</evidence>
<evidence type="ECO:0000256" key="6">
    <source>
        <dbReference type="ARBA" id="ARBA00022826"/>
    </source>
</evidence>
<evidence type="ECO:0000256" key="12">
    <source>
        <dbReference type="ARBA" id="ARBA00023303"/>
    </source>
</evidence>
<keyword evidence="10" id="KW-0406">Ion transport</keyword>
<feature type="transmembrane region" description="Helical" evidence="14">
    <location>
        <begin position="165"/>
        <end position="188"/>
    </location>
</feature>
<dbReference type="Gene3D" id="1.10.1200.260">
    <property type="match status" value="1"/>
</dbReference>
<dbReference type="PRINTS" id="PR01470">
    <property type="entry name" value="ERGCHANNEL"/>
</dbReference>
<keyword evidence="7" id="KW-0851">Voltage-gated channel</keyword>
<evidence type="ECO:0000313" key="16">
    <source>
        <dbReference type="Proteomes" id="UP000675881"/>
    </source>
</evidence>
<dbReference type="PANTHER" id="PTHR10217">
    <property type="entry name" value="VOLTAGE AND LIGAND GATED POTASSIUM CHANNEL"/>
    <property type="match status" value="1"/>
</dbReference>
<dbReference type="PROSITE" id="PS50042">
    <property type="entry name" value="CNMP_BINDING_3"/>
    <property type="match status" value="1"/>
</dbReference>
<dbReference type="InterPro" id="IPR005821">
    <property type="entry name" value="Ion_trans_dom"/>
</dbReference>
<feature type="transmembrane region" description="Helical" evidence="14">
    <location>
        <begin position="287"/>
        <end position="311"/>
    </location>
</feature>
<dbReference type="Gene3D" id="2.60.120.10">
    <property type="entry name" value="Jelly Rolls"/>
    <property type="match status" value="1"/>
</dbReference>
<feature type="region of interest" description="Disordered" evidence="13">
    <location>
        <begin position="1"/>
        <end position="27"/>
    </location>
</feature>
<dbReference type="Pfam" id="PF00520">
    <property type="entry name" value="Ion_trans"/>
    <property type="match status" value="1"/>
</dbReference>
<evidence type="ECO:0000256" key="5">
    <source>
        <dbReference type="ARBA" id="ARBA00022692"/>
    </source>
</evidence>
<organism evidence="15 16">
    <name type="scientific">Lepeophtheirus salmonis</name>
    <name type="common">Salmon louse</name>
    <name type="synonym">Caligus salmonis</name>
    <dbReference type="NCBI Taxonomy" id="72036"/>
    <lineage>
        <taxon>Eukaryota</taxon>
        <taxon>Metazoa</taxon>
        <taxon>Ecdysozoa</taxon>
        <taxon>Arthropoda</taxon>
        <taxon>Crustacea</taxon>
        <taxon>Multicrustacea</taxon>
        <taxon>Hexanauplia</taxon>
        <taxon>Copepoda</taxon>
        <taxon>Siphonostomatoida</taxon>
        <taxon>Caligidae</taxon>
        <taxon>Lepeophtheirus</taxon>
    </lineage>
</organism>
<dbReference type="InterPro" id="IPR000595">
    <property type="entry name" value="cNMP-bd_dom"/>
</dbReference>
<evidence type="ECO:0000256" key="1">
    <source>
        <dbReference type="ARBA" id="ARBA00004651"/>
    </source>
</evidence>
<keyword evidence="6" id="KW-0631">Potassium channel</keyword>
<dbReference type="SUPFAM" id="SSF81324">
    <property type="entry name" value="Voltage-gated potassium channels"/>
    <property type="match status" value="1"/>
</dbReference>
<keyword evidence="5 14" id="KW-0812">Transmembrane</keyword>
<dbReference type="InterPro" id="IPR018490">
    <property type="entry name" value="cNMP-bd_dom_sf"/>
</dbReference>
<keyword evidence="2" id="KW-0813">Transport</keyword>
<keyword evidence="12" id="KW-0407">Ion channel</keyword>
<evidence type="ECO:0000256" key="11">
    <source>
        <dbReference type="ARBA" id="ARBA00023136"/>
    </source>
</evidence>
<evidence type="ECO:0000256" key="3">
    <source>
        <dbReference type="ARBA" id="ARBA00022475"/>
    </source>
</evidence>
<feature type="compositionally biased region" description="Basic and acidic residues" evidence="13">
    <location>
        <begin position="631"/>
        <end position="646"/>
    </location>
</feature>
<dbReference type="GO" id="GO:0005886">
    <property type="term" value="C:plasma membrane"/>
    <property type="evidence" value="ECO:0007669"/>
    <property type="project" value="UniProtKB-SubCell"/>
</dbReference>
<evidence type="ECO:0000256" key="13">
    <source>
        <dbReference type="SAM" id="MobiDB-lite"/>
    </source>
</evidence>
<sequence>MTEENVNYSRNHIDETRSLTNQSLHRKEPGNVKGKGLFLTLGLNKSMSNLLPRSSAIHYMSRTQLGFIQSPSPIHSSGSDVDVFFKKLMKPIVCNSVPCEESFSKHKDFIQALQNPTKQCNEDIPYNCDNKVLSLGAEVLPEYKLAQSPRIPRWTILHYAPFKALWDWVILFLVIYTAIFTPYVAAFLLNEPGYNLQTNTDNYTDDPIVVIDLLVDIMFIIDILINFRTTYVNENDEVVSNPSKLPSITLEVDTDETTTLIGLLKTARLLRLVRVARKIDRYSEYGAAVLVLLMATFALIAHWLACIWYAIGYAERSGPRAHIGWLAFLANTTGQPYTANNTGGPSIKSRYITSVYFTITGLTSVGFGNVSPNTDVEKIFTITLMLMGSLMYASIFGNVSAIIQRLYSGTARYHSAMQRVREFNKFYQIPNPLKQRLEEYFQHAWTYTNGIDMNMVLKGFPDCLQADICVHLNRNLLNNCPAFDGASSGCLRALSMKFKTTHAPPGDTLVHQGDVVVSLYFISRGSIEITKDEVVMALLGKDDIFGENPCIYLTIGKSSCNVRALTYCDLHKINRDDLLEVLELYPEFSETFSNNLEVTFNLRDEDVSGVDPSVFRRFSHEGYEEDDDSINGEKDHGRSEAKDYKMPRRKTTRRRRRKGKIPDDEVTSTQANIICSPVDMNNFNENKTSATRLEFSPDKAGMDITPLNLDFENRSSTLSPISGMLHNLKHSFSDLRHNTPYSRSSLDLRDLHNDKASSSPKASQGIMSAGLVSSLISPTMINTHHVKDPSPRDLELLGKVNTLATRLSEFEERVLNDLATIPNNISCIYENKDLSLLSKTKCNSKDLY</sequence>
<proteinExistence type="predicted"/>
<reference evidence="15" key="1">
    <citation type="submission" date="2021-02" db="EMBL/GenBank/DDBJ databases">
        <authorList>
            <person name="Bekaert M."/>
        </authorList>
    </citation>
    <scope>NUCLEOTIDE SEQUENCE</scope>
    <source>
        <strain evidence="15">IoA-00</strain>
    </source>
</reference>
<evidence type="ECO:0000256" key="4">
    <source>
        <dbReference type="ARBA" id="ARBA00022538"/>
    </source>
</evidence>
<keyword evidence="4" id="KW-0633">Potassium transport</keyword>
<evidence type="ECO:0000256" key="10">
    <source>
        <dbReference type="ARBA" id="ARBA00023065"/>
    </source>
</evidence>
<dbReference type="PANTHER" id="PTHR10217:SF548">
    <property type="entry name" value="GH12235P"/>
    <property type="match status" value="1"/>
</dbReference>
<gene>
    <name evidence="15" type="ORF">LSAA_7358</name>
</gene>
<evidence type="ECO:0000256" key="2">
    <source>
        <dbReference type="ARBA" id="ARBA00022448"/>
    </source>
</evidence>
<dbReference type="SUPFAM" id="SSF51206">
    <property type="entry name" value="cAMP-binding domain-like"/>
    <property type="match status" value="1"/>
</dbReference>
<feature type="region of interest" description="Disordered" evidence="13">
    <location>
        <begin position="745"/>
        <end position="765"/>
    </location>
</feature>
<dbReference type="SMART" id="SM00100">
    <property type="entry name" value="cNMP"/>
    <property type="match status" value="1"/>
</dbReference>
<dbReference type="InterPro" id="IPR050818">
    <property type="entry name" value="KCNH_animal-type"/>
</dbReference>
<feature type="compositionally biased region" description="Polar residues" evidence="13">
    <location>
        <begin position="1"/>
        <end position="10"/>
    </location>
</feature>
<dbReference type="FunFam" id="1.10.287.70:FF:000560">
    <property type="entry name" value="Uncharacterized protein"/>
    <property type="match status" value="1"/>
</dbReference>
<keyword evidence="9 14" id="KW-1133">Transmembrane helix</keyword>
<dbReference type="Gene3D" id="1.10.287.70">
    <property type="match status" value="1"/>
</dbReference>
<dbReference type="GO" id="GO:0042391">
    <property type="term" value="P:regulation of membrane potential"/>
    <property type="evidence" value="ECO:0007669"/>
    <property type="project" value="TreeGrafter"/>
</dbReference>
<keyword evidence="16" id="KW-1185">Reference proteome</keyword>
<feature type="transmembrane region" description="Helical" evidence="14">
    <location>
        <begin position="208"/>
        <end position="227"/>
    </location>
</feature>
<evidence type="ECO:0000313" key="15">
    <source>
        <dbReference type="EMBL" id="CAF2905926.1"/>
    </source>
</evidence>
<feature type="compositionally biased region" description="Polar residues" evidence="13">
    <location>
        <begin position="756"/>
        <end position="765"/>
    </location>
</feature>
<dbReference type="PRINTS" id="PR01463">
    <property type="entry name" value="EAGCHANLFMLY"/>
</dbReference>